<dbReference type="Proteomes" id="UP000232688">
    <property type="component" value="Unassembled WGS sequence"/>
</dbReference>
<reference evidence="1 2" key="2">
    <citation type="submission" date="2017-10" db="EMBL/GenBank/DDBJ databases">
        <title>Genome analyses suggest a sexual origin of heterokaryosis in a supposedly ancient asexual fungus.</title>
        <authorList>
            <person name="Corradi N."/>
            <person name="Sedzielewska K."/>
            <person name="Noel J."/>
            <person name="Charron P."/>
            <person name="Farinelli L."/>
            <person name="Marton T."/>
            <person name="Kruger M."/>
            <person name="Pelin A."/>
            <person name="Brachmann A."/>
            <person name="Corradi N."/>
        </authorList>
    </citation>
    <scope>NUCLEOTIDE SEQUENCE [LARGE SCALE GENOMIC DNA]</scope>
    <source>
        <strain evidence="1 2">A1</strain>
    </source>
</reference>
<name>A0A2N0RHG0_9GLOM</name>
<dbReference type="EMBL" id="LLXH01000822">
    <property type="protein sequence ID" value="PKC62727.1"/>
    <property type="molecule type" value="Genomic_DNA"/>
</dbReference>
<reference evidence="1 2" key="1">
    <citation type="submission" date="2017-10" db="EMBL/GenBank/DDBJ databases">
        <title>Extensive intraspecific genome diversity in a model arbuscular mycorrhizal fungus.</title>
        <authorList>
            <person name="Chen E.C.H."/>
            <person name="Morin E."/>
            <person name="Baudet D."/>
            <person name="Noel J."/>
            <person name="Ndikumana S."/>
            <person name="Charron P."/>
            <person name="St-Onge C."/>
            <person name="Giorgi J."/>
            <person name="Grigoriev I.V."/>
            <person name="Roux C."/>
            <person name="Martin F.M."/>
            <person name="Corradi N."/>
        </authorList>
    </citation>
    <scope>NUCLEOTIDE SEQUENCE [LARGE SCALE GENOMIC DNA]</scope>
    <source>
        <strain evidence="1 2">A1</strain>
    </source>
</reference>
<evidence type="ECO:0000313" key="1">
    <source>
        <dbReference type="EMBL" id="PKC62727.1"/>
    </source>
</evidence>
<gene>
    <name evidence="1" type="ORF">RhiirA1_464772</name>
</gene>
<dbReference type="VEuPathDB" id="FungiDB:RhiirA1_464772"/>
<comment type="caution">
    <text evidence="1">The sequence shown here is derived from an EMBL/GenBank/DDBJ whole genome shotgun (WGS) entry which is preliminary data.</text>
</comment>
<proteinExistence type="predicted"/>
<organism evidence="1 2">
    <name type="scientific">Rhizophagus irregularis</name>
    <dbReference type="NCBI Taxonomy" id="588596"/>
    <lineage>
        <taxon>Eukaryota</taxon>
        <taxon>Fungi</taxon>
        <taxon>Fungi incertae sedis</taxon>
        <taxon>Mucoromycota</taxon>
        <taxon>Glomeromycotina</taxon>
        <taxon>Glomeromycetes</taxon>
        <taxon>Glomerales</taxon>
        <taxon>Glomeraceae</taxon>
        <taxon>Rhizophagus</taxon>
    </lineage>
</organism>
<accession>A0A2N0RHG0</accession>
<dbReference type="AlphaFoldDB" id="A0A2N0RHG0"/>
<sequence length="68" mass="7695">MATFNSTSFIPVPMLKYNKHILFMMMPHLFTTSSTCNGQFIVTPPDMHLAPLIRKIKAMAVRGVPEIM</sequence>
<evidence type="ECO:0000313" key="2">
    <source>
        <dbReference type="Proteomes" id="UP000232688"/>
    </source>
</evidence>
<protein>
    <submittedName>
        <fullName evidence="1">Uncharacterized protein</fullName>
    </submittedName>
</protein>